<comment type="similarity">
    <text evidence="1 10">Belongs to the thymidylate kinase family.</text>
</comment>
<evidence type="ECO:0000313" key="12">
    <source>
        <dbReference type="EMBL" id="PKZ18880.1"/>
    </source>
</evidence>
<keyword evidence="5 10" id="KW-0545">Nucleotide biosynthesis</keyword>
<evidence type="ECO:0000259" key="11">
    <source>
        <dbReference type="Pfam" id="PF02223"/>
    </source>
</evidence>
<keyword evidence="7 10" id="KW-0418">Kinase</keyword>
<dbReference type="PROSITE" id="PS01331">
    <property type="entry name" value="THYMIDYLATE_KINASE"/>
    <property type="match status" value="1"/>
</dbReference>
<feature type="binding site" evidence="10">
    <location>
        <begin position="5"/>
        <end position="12"/>
    </location>
    <ligand>
        <name>ATP</name>
        <dbReference type="ChEBI" id="CHEBI:30616"/>
    </ligand>
</feature>
<evidence type="ECO:0000256" key="7">
    <source>
        <dbReference type="ARBA" id="ARBA00022777"/>
    </source>
</evidence>
<keyword evidence="13" id="KW-1185">Reference proteome</keyword>
<dbReference type="Gene3D" id="3.40.50.300">
    <property type="entry name" value="P-loop containing nucleotide triphosphate hydrolases"/>
    <property type="match status" value="1"/>
</dbReference>
<dbReference type="PANTHER" id="PTHR10344">
    <property type="entry name" value="THYMIDYLATE KINASE"/>
    <property type="match status" value="1"/>
</dbReference>
<evidence type="ECO:0000256" key="5">
    <source>
        <dbReference type="ARBA" id="ARBA00022727"/>
    </source>
</evidence>
<name>A0ABX4SCB7_9BIFI</name>
<dbReference type="InterPro" id="IPR039430">
    <property type="entry name" value="Thymidylate_kin-like_dom"/>
</dbReference>
<comment type="caution">
    <text evidence="12">The sequence shown here is derived from an EMBL/GenBank/DDBJ whole genome shotgun (WGS) entry which is preliminary data.</text>
</comment>
<dbReference type="EMBL" id="PKHC01000002">
    <property type="protein sequence ID" value="PKZ18880.1"/>
    <property type="molecule type" value="Genomic_DNA"/>
</dbReference>
<protein>
    <recommendedName>
        <fullName evidence="3 10">Thymidylate kinase</fullName>
        <ecNumber evidence="2 10">2.7.4.9</ecNumber>
    </recommendedName>
    <alternativeName>
        <fullName evidence="10">dTMP kinase</fullName>
    </alternativeName>
</protein>
<evidence type="ECO:0000313" key="13">
    <source>
        <dbReference type="Proteomes" id="UP000235111"/>
    </source>
</evidence>
<evidence type="ECO:0000256" key="6">
    <source>
        <dbReference type="ARBA" id="ARBA00022741"/>
    </source>
</evidence>
<dbReference type="EC" id="2.7.4.9" evidence="2 10"/>
<organism evidence="12 13">
    <name type="scientific">Gardnerella leopoldii</name>
    <dbReference type="NCBI Taxonomy" id="2792978"/>
    <lineage>
        <taxon>Bacteria</taxon>
        <taxon>Bacillati</taxon>
        <taxon>Actinomycetota</taxon>
        <taxon>Actinomycetes</taxon>
        <taxon>Bifidobacteriales</taxon>
        <taxon>Bifidobacteriaceae</taxon>
        <taxon>Gardnerella</taxon>
    </lineage>
</organism>
<reference evidence="12 13" key="1">
    <citation type="submission" date="2017-12" db="EMBL/GenBank/DDBJ databases">
        <title>Phylogenetic diversity of female urinary microbiome.</title>
        <authorList>
            <person name="Thomas-White K."/>
            <person name="Wolfe A.J."/>
        </authorList>
    </citation>
    <scope>NUCLEOTIDE SEQUENCE [LARGE SCALE GENOMIC DNA]</scope>
    <source>
        <strain evidence="12 13">UMB0912</strain>
    </source>
</reference>
<dbReference type="CDD" id="cd01672">
    <property type="entry name" value="TMPK"/>
    <property type="match status" value="1"/>
</dbReference>
<keyword evidence="6 10" id="KW-0547">Nucleotide-binding</keyword>
<gene>
    <name evidence="10 12" type="primary">tmk</name>
    <name evidence="12" type="ORF">CYJ59_05960</name>
</gene>
<comment type="function">
    <text evidence="10">Phosphorylation of dTMP to form dTDP in both de novo and salvage pathways of dTTP synthesis.</text>
</comment>
<keyword evidence="4 10" id="KW-0808">Transferase</keyword>
<dbReference type="GO" id="GO:0016301">
    <property type="term" value="F:kinase activity"/>
    <property type="evidence" value="ECO:0007669"/>
    <property type="project" value="UniProtKB-KW"/>
</dbReference>
<dbReference type="Pfam" id="PF02223">
    <property type="entry name" value="Thymidylate_kin"/>
    <property type="match status" value="1"/>
</dbReference>
<evidence type="ECO:0000256" key="10">
    <source>
        <dbReference type="HAMAP-Rule" id="MF_00165"/>
    </source>
</evidence>
<evidence type="ECO:0000256" key="2">
    <source>
        <dbReference type="ARBA" id="ARBA00012980"/>
    </source>
</evidence>
<dbReference type="InterPro" id="IPR018094">
    <property type="entry name" value="Thymidylate_kinase"/>
</dbReference>
<dbReference type="HAMAP" id="MF_00165">
    <property type="entry name" value="Thymidylate_kinase"/>
    <property type="match status" value="1"/>
</dbReference>
<dbReference type="NCBIfam" id="TIGR00041">
    <property type="entry name" value="DTMP_kinase"/>
    <property type="match status" value="1"/>
</dbReference>
<evidence type="ECO:0000256" key="8">
    <source>
        <dbReference type="ARBA" id="ARBA00022840"/>
    </source>
</evidence>
<evidence type="ECO:0000256" key="3">
    <source>
        <dbReference type="ARBA" id="ARBA00017144"/>
    </source>
</evidence>
<evidence type="ECO:0000256" key="1">
    <source>
        <dbReference type="ARBA" id="ARBA00009776"/>
    </source>
</evidence>
<accession>A0ABX4SCB7</accession>
<dbReference type="InterPro" id="IPR018095">
    <property type="entry name" value="Thymidylate_kin_CS"/>
</dbReference>
<keyword evidence="8 10" id="KW-0067">ATP-binding</keyword>
<comment type="catalytic activity">
    <reaction evidence="9 10">
        <text>dTMP + ATP = dTDP + ADP</text>
        <dbReference type="Rhea" id="RHEA:13517"/>
        <dbReference type="ChEBI" id="CHEBI:30616"/>
        <dbReference type="ChEBI" id="CHEBI:58369"/>
        <dbReference type="ChEBI" id="CHEBI:63528"/>
        <dbReference type="ChEBI" id="CHEBI:456216"/>
        <dbReference type="EC" id="2.7.4.9"/>
    </reaction>
</comment>
<proteinExistence type="inferred from homology"/>
<evidence type="ECO:0000256" key="9">
    <source>
        <dbReference type="ARBA" id="ARBA00048743"/>
    </source>
</evidence>
<evidence type="ECO:0000256" key="4">
    <source>
        <dbReference type="ARBA" id="ARBA00022679"/>
    </source>
</evidence>
<dbReference type="Proteomes" id="UP000235111">
    <property type="component" value="Unassembled WGS sequence"/>
</dbReference>
<sequence length="202" mass="22658">MSFEGIDGVGKTTQVEALKDHLQSLGREVVVTREPGGTQLGKTLREILLHGTSVSARTEALLFAADRAQHVAQVIRPALSRGAVVITDRYIDSSLAYQAGGRELTMDDVRTLSEWATDSLWPNRTYLLDMQPEDAFKRLHREQDRMESAGIDFARRTREAFLDLAQESADRYRVLDATFSAKSLSELIVQDVHNLIEEIETK</sequence>
<dbReference type="InterPro" id="IPR027417">
    <property type="entry name" value="P-loop_NTPase"/>
</dbReference>
<dbReference type="PANTHER" id="PTHR10344:SF4">
    <property type="entry name" value="UMP-CMP KINASE 2, MITOCHONDRIAL"/>
    <property type="match status" value="1"/>
</dbReference>
<feature type="domain" description="Thymidylate kinase-like" evidence="11">
    <location>
        <begin position="3"/>
        <end position="187"/>
    </location>
</feature>
<dbReference type="SUPFAM" id="SSF52540">
    <property type="entry name" value="P-loop containing nucleoside triphosphate hydrolases"/>
    <property type="match status" value="1"/>
</dbReference>